<reference evidence="1" key="1">
    <citation type="submission" date="2019-10" db="EMBL/GenBank/DDBJ databases">
        <authorList>
            <consortium name="DOE Joint Genome Institute"/>
            <person name="Kuo A."/>
            <person name="Miyauchi S."/>
            <person name="Kiss E."/>
            <person name="Drula E."/>
            <person name="Kohler A."/>
            <person name="Sanchez-Garcia M."/>
            <person name="Andreopoulos B."/>
            <person name="Barry K.W."/>
            <person name="Bonito G."/>
            <person name="Buee M."/>
            <person name="Carver A."/>
            <person name="Chen C."/>
            <person name="Cichocki N."/>
            <person name="Clum A."/>
            <person name="Culley D."/>
            <person name="Crous P.W."/>
            <person name="Fauchery L."/>
            <person name="Girlanda M."/>
            <person name="Hayes R."/>
            <person name="Keri Z."/>
            <person name="Labutti K."/>
            <person name="Lipzen A."/>
            <person name="Lombard V."/>
            <person name="Magnuson J."/>
            <person name="Maillard F."/>
            <person name="Morin E."/>
            <person name="Murat C."/>
            <person name="Nolan M."/>
            <person name="Ohm R."/>
            <person name="Pangilinan J."/>
            <person name="Pereira M."/>
            <person name="Perotto S."/>
            <person name="Peter M."/>
            <person name="Riley R."/>
            <person name="Sitrit Y."/>
            <person name="Stielow B."/>
            <person name="Szollosi G."/>
            <person name="Zifcakova L."/>
            <person name="Stursova M."/>
            <person name="Spatafora J.W."/>
            <person name="Tedersoo L."/>
            <person name="Vaario L.-M."/>
            <person name="Yamada A."/>
            <person name="Yan M."/>
            <person name="Wang P."/>
            <person name="Xu J."/>
            <person name="Bruns T."/>
            <person name="Baldrian P."/>
            <person name="Vilgalys R."/>
            <person name="Henrissat B."/>
            <person name="Grigoriev I.V."/>
            <person name="Hibbett D."/>
            <person name="Nagy L.G."/>
            <person name="Martin F.M."/>
        </authorList>
    </citation>
    <scope>NUCLEOTIDE SEQUENCE</scope>
    <source>
        <strain evidence="1">P2</strain>
    </source>
</reference>
<accession>A0ACB6ZGZ4</accession>
<gene>
    <name evidence="1" type="ORF">BDM02DRAFT_2192560</name>
</gene>
<protein>
    <submittedName>
        <fullName evidence="1">Uncharacterized protein</fullName>
    </submittedName>
</protein>
<evidence type="ECO:0000313" key="1">
    <source>
        <dbReference type="EMBL" id="KAF9648643.1"/>
    </source>
</evidence>
<comment type="caution">
    <text evidence="1">The sequence shown here is derived from an EMBL/GenBank/DDBJ whole genome shotgun (WGS) entry which is preliminary data.</text>
</comment>
<reference evidence="1" key="2">
    <citation type="journal article" date="2020" name="Nat. Commun.">
        <title>Large-scale genome sequencing of mycorrhizal fungi provides insights into the early evolution of symbiotic traits.</title>
        <authorList>
            <person name="Miyauchi S."/>
            <person name="Kiss E."/>
            <person name="Kuo A."/>
            <person name="Drula E."/>
            <person name="Kohler A."/>
            <person name="Sanchez-Garcia M."/>
            <person name="Morin E."/>
            <person name="Andreopoulos B."/>
            <person name="Barry K.W."/>
            <person name="Bonito G."/>
            <person name="Buee M."/>
            <person name="Carver A."/>
            <person name="Chen C."/>
            <person name="Cichocki N."/>
            <person name="Clum A."/>
            <person name="Culley D."/>
            <person name="Crous P.W."/>
            <person name="Fauchery L."/>
            <person name="Girlanda M."/>
            <person name="Hayes R.D."/>
            <person name="Keri Z."/>
            <person name="LaButti K."/>
            <person name="Lipzen A."/>
            <person name="Lombard V."/>
            <person name="Magnuson J."/>
            <person name="Maillard F."/>
            <person name="Murat C."/>
            <person name="Nolan M."/>
            <person name="Ohm R.A."/>
            <person name="Pangilinan J."/>
            <person name="Pereira M.F."/>
            <person name="Perotto S."/>
            <person name="Peter M."/>
            <person name="Pfister S."/>
            <person name="Riley R."/>
            <person name="Sitrit Y."/>
            <person name="Stielow J.B."/>
            <person name="Szollosi G."/>
            <person name="Zifcakova L."/>
            <person name="Stursova M."/>
            <person name="Spatafora J.W."/>
            <person name="Tedersoo L."/>
            <person name="Vaario L.M."/>
            <person name="Yamada A."/>
            <person name="Yan M."/>
            <person name="Wang P."/>
            <person name="Xu J."/>
            <person name="Bruns T."/>
            <person name="Baldrian P."/>
            <person name="Vilgalys R."/>
            <person name="Dunand C."/>
            <person name="Henrissat B."/>
            <person name="Grigoriev I.V."/>
            <person name="Hibbett D."/>
            <person name="Nagy L.G."/>
            <person name="Martin F.M."/>
        </authorList>
    </citation>
    <scope>NUCLEOTIDE SEQUENCE</scope>
    <source>
        <strain evidence="1">P2</strain>
    </source>
</reference>
<evidence type="ECO:0000313" key="2">
    <source>
        <dbReference type="Proteomes" id="UP000886501"/>
    </source>
</evidence>
<dbReference type="Proteomes" id="UP000886501">
    <property type="component" value="Unassembled WGS sequence"/>
</dbReference>
<proteinExistence type="predicted"/>
<sequence length="552" mass="61906">MYAKLVTTNLALDRESIDTILLYAQTIMTTPVEWKNTGTFGLEQADLDVAYATSLPPEAALAWVEARLAEVQSHFADLGTKRNNLIPIYHLPKVILFQILSWVALSHSSSKSEKDLHRYPTNQTRDLVHLSQACKLFRNAALERPELWVRVNLENPALAKMFLERSGDKPVTVYSYPPRDTYPIRRSIPLKASTVEILRPHLSRITDLNLTFTIQDRDGYDGGNPLAIHMPALRTLQVRNSWKDEEEVGSSSDSDPQDIPPLVLPTPTDPYPQLRKVMLTSINVPWNSSLFNGLTELELSFQDSGHAPKIEEFITILEQSPGLEKLHLCNSGPKEVPDHPAAPVVKSVQFPHLQDLSIIHDEGRHMDIPLLLSRVSIPLSAKIHIQCNEAVDPAICFSQMFPPDNPFLAELPKYGTLKHLQSFTFFHFRLIDESSGGSLSFRVNRHDQAVQTDPSILDFFQVFGEPAQYVEIYPGSDSKLVVYRSLPETQKALLRVLLSHSQAPVELVDRCQSSSGEWSETGGIQVDFRAGCRIAHGRRGERVSVVHGQVLA</sequence>
<name>A0ACB6ZGZ4_THEGA</name>
<keyword evidence="2" id="KW-1185">Reference proteome</keyword>
<organism evidence="1 2">
    <name type="scientific">Thelephora ganbajun</name>
    <name type="common">Ganba fungus</name>
    <dbReference type="NCBI Taxonomy" id="370292"/>
    <lineage>
        <taxon>Eukaryota</taxon>
        <taxon>Fungi</taxon>
        <taxon>Dikarya</taxon>
        <taxon>Basidiomycota</taxon>
        <taxon>Agaricomycotina</taxon>
        <taxon>Agaricomycetes</taxon>
        <taxon>Thelephorales</taxon>
        <taxon>Thelephoraceae</taxon>
        <taxon>Thelephora</taxon>
    </lineage>
</organism>
<dbReference type="EMBL" id="MU118010">
    <property type="protein sequence ID" value="KAF9648643.1"/>
    <property type="molecule type" value="Genomic_DNA"/>
</dbReference>